<gene>
    <name evidence="7" type="primary">murI</name>
    <name evidence="8" type="ORF">GbCGDNIH3_0872</name>
</gene>
<dbReference type="Gene3D" id="3.40.50.1860">
    <property type="match status" value="2"/>
</dbReference>
<dbReference type="GO" id="GO:0009252">
    <property type="term" value="P:peptidoglycan biosynthetic process"/>
    <property type="evidence" value="ECO:0007669"/>
    <property type="project" value="UniProtKB-UniRule"/>
</dbReference>
<dbReference type="KEGG" id="gbc:GbCGDNIH3_0872"/>
<keyword evidence="3 7" id="KW-0133">Cell shape</keyword>
<dbReference type="PANTHER" id="PTHR21198">
    <property type="entry name" value="GLUTAMATE RACEMASE"/>
    <property type="match status" value="1"/>
</dbReference>
<dbReference type="Pfam" id="PF01177">
    <property type="entry name" value="Asp_Glu_race"/>
    <property type="match status" value="1"/>
</dbReference>
<evidence type="ECO:0000256" key="2">
    <source>
        <dbReference type="ARBA" id="ARBA00013090"/>
    </source>
</evidence>
<comment type="pathway">
    <text evidence="7">Cell wall biogenesis; peptidoglycan biosynthesis.</text>
</comment>
<dbReference type="PANTHER" id="PTHR21198:SF2">
    <property type="entry name" value="GLUTAMATE RACEMASE"/>
    <property type="match status" value="1"/>
</dbReference>
<feature type="binding site" evidence="7">
    <location>
        <begin position="77"/>
        <end position="78"/>
    </location>
    <ligand>
        <name>substrate</name>
    </ligand>
</feature>
<protein>
    <recommendedName>
        <fullName evidence="2 7">Glutamate racemase</fullName>
        <ecNumber evidence="2 7">5.1.1.3</ecNumber>
    </recommendedName>
</protein>
<keyword evidence="4 7" id="KW-0573">Peptidoglycan synthesis</keyword>
<dbReference type="Proteomes" id="UP000019438">
    <property type="component" value="Chromosome"/>
</dbReference>
<feature type="binding site" evidence="7">
    <location>
        <begin position="12"/>
        <end position="13"/>
    </location>
    <ligand>
        <name>substrate</name>
    </ligand>
</feature>
<dbReference type="InterPro" id="IPR004391">
    <property type="entry name" value="Glu_race"/>
</dbReference>
<dbReference type="HAMAP" id="MF_00258">
    <property type="entry name" value="Glu_racemase"/>
    <property type="match status" value="1"/>
</dbReference>
<reference evidence="9" key="1">
    <citation type="submission" date="2012-06" db="EMBL/GenBank/DDBJ databases">
        <title>Genome analysis of multiple Granulibacter bethesdensis isolates demonstrates substantial genome diversity.</title>
        <authorList>
            <person name="Greenberg D.E."/>
            <person name="Porcella S.F."/>
            <person name="Zarember K."/>
            <person name="Zelazny A.M."/>
            <person name="Bruno D."/>
            <person name="Martens C."/>
            <person name="Barbian K.D."/>
            <person name="Jaske E."/>
            <person name="Holland S.M."/>
        </authorList>
    </citation>
    <scope>NUCLEOTIDE SEQUENCE [LARGE SCALE GENOMIC DNA]</scope>
    <source>
        <strain evidence="9">CGDNIH3</strain>
    </source>
</reference>
<comment type="function">
    <text evidence="7">Provides the (R)-glutamate required for cell wall biosynthesis.</text>
</comment>
<evidence type="ECO:0000256" key="7">
    <source>
        <dbReference type="HAMAP-Rule" id="MF_00258"/>
    </source>
</evidence>
<keyword evidence="5 7" id="KW-0413">Isomerase</keyword>
<accession>A0AAN0RDA9</accession>
<feature type="binding site" evidence="7">
    <location>
        <begin position="188"/>
        <end position="189"/>
    </location>
    <ligand>
        <name>substrate</name>
    </ligand>
</feature>
<keyword evidence="6 7" id="KW-0961">Cell wall biogenesis/degradation</keyword>
<dbReference type="NCBIfam" id="TIGR00067">
    <property type="entry name" value="glut_race"/>
    <property type="match status" value="1"/>
</dbReference>
<dbReference type="PROSITE" id="PS00923">
    <property type="entry name" value="ASP_GLU_RACEMASE_1"/>
    <property type="match status" value="1"/>
</dbReference>
<dbReference type="InterPro" id="IPR018187">
    <property type="entry name" value="Asp/Glu_racemase_AS_1"/>
</dbReference>
<dbReference type="GO" id="GO:0008881">
    <property type="term" value="F:glutamate racemase activity"/>
    <property type="evidence" value="ECO:0007669"/>
    <property type="project" value="UniProtKB-UniRule"/>
</dbReference>
<proteinExistence type="inferred from homology"/>
<sequence>MRKTDAHILVFDSGIGGLGVADCIRRMLPAATLGYVADTAGFPYGAMSDEALVTRVLTVLEQAIARLRPDMVVIACNTASTLALSALRSRHDLPFIGCVPPLKWAASVSATRQIGLLATPATVDRPYLTALMQEHGQGCTLHAHGARHLAGYAEAVFRGETVLVEAVRAELGILGMIPDIDAVALGCTHYGRLLPWLRQAMPRPVAWLDPAEAVARQAARIAITAAATAAPDSLPRAAPCWAQTVFTTGVVPDEATRQAWAAEGFPEWQPLEIASACAG</sequence>
<dbReference type="EC" id="5.1.1.3" evidence="2 7"/>
<evidence type="ECO:0000256" key="3">
    <source>
        <dbReference type="ARBA" id="ARBA00022960"/>
    </source>
</evidence>
<dbReference type="InterPro" id="IPR001920">
    <property type="entry name" value="Asp/Glu_race"/>
</dbReference>
<evidence type="ECO:0000313" key="9">
    <source>
        <dbReference type="Proteomes" id="UP000019438"/>
    </source>
</evidence>
<dbReference type="GO" id="GO:0008360">
    <property type="term" value="P:regulation of cell shape"/>
    <property type="evidence" value="ECO:0007669"/>
    <property type="project" value="UniProtKB-KW"/>
</dbReference>
<comment type="catalytic activity">
    <reaction evidence="1 7">
        <text>L-glutamate = D-glutamate</text>
        <dbReference type="Rhea" id="RHEA:12813"/>
        <dbReference type="ChEBI" id="CHEBI:29985"/>
        <dbReference type="ChEBI" id="CHEBI:29986"/>
        <dbReference type="EC" id="5.1.1.3"/>
    </reaction>
</comment>
<feature type="active site" description="Proton donor/acceptor" evidence="7">
    <location>
        <position position="76"/>
    </location>
</feature>
<dbReference type="InterPro" id="IPR015942">
    <property type="entry name" value="Asp/Glu/hydantoin_racemase"/>
</dbReference>
<name>A0AAN0RDA9_9PROT</name>
<evidence type="ECO:0000313" key="8">
    <source>
        <dbReference type="EMBL" id="AHJ62696.1"/>
    </source>
</evidence>
<dbReference type="EMBL" id="CP003181">
    <property type="protein sequence ID" value="AHJ62696.1"/>
    <property type="molecule type" value="Genomic_DNA"/>
</dbReference>
<evidence type="ECO:0000256" key="4">
    <source>
        <dbReference type="ARBA" id="ARBA00022984"/>
    </source>
</evidence>
<comment type="similarity">
    <text evidence="7">Belongs to the aspartate/glutamate racemases family.</text>
</comment>
<feature type="active site" description="Proton donor/acceptor" evidence="7">
    <location>
        <position position="187"/>
    </location>
</feature>
<dbReference type="SUPFAM" id="SSF53681">
    <property type="entry name" value="Aspartate/glutamate racemase"/>
    <property type="match status" value="2"/>
</dbReference>
<feature type="binding site" evidence="7">
    <location>
        <begin position="44"/>
        <end position="45"/>
    </location>
    <ligand>
        <name>substrate</name>
    </ligand>
</feature>
<evidence type="ECO:0000256" key="6">
    <source>
        <dbReference type="ARBA" id="ARBA00023316"/>
    </source>
</evidence>
<organism evidence="8 9">
    <name type="scientific">Granulibacter bethesdensis</name>
    <dbReference type="NCBI Taxonomy" id="364410"/>
    <lineage>
        <taxon>Bacteria</taxon>
        <taxon>Pseudomonadati</taxon>
        <taxon>Pseudomonadota</taxon>
        <taxon>Alphaproteobacteria</taxon>
        <taxon>Acetobacterales</taxon>
        <taxon>Acetobacteraceae</taxon>
        <taxon>Granulibacter</taxon>
    </lineage>
</organism>
<dbReference type="RefSeq" id="WP_025286378.1">
    <property type="nucleotide sequence ID" value="NZ_CP003181.2"/>
</dbReference>
<evidence type="ECO:0000256" key="5">
    <source>
        <dbReference type="ARBA" id="ARBA00023235"/>
    </source>
</evidence>
<dbReference type="GO" id="GO:0071555">
    <property type="term" value="P:cell wall organization"/>
    <property type="evidence" value="ECO:0007669"/>
    <property type="project" value="UniProtKB-KW"/>
</dbReference>
<evidence type="ECO:0000256" key="1">
    <source>
        <dbReference type="ARBA" id="ARBA00001602"/>
    </source>
</evidence>
<dbReference type="AlphaFoldDB" id="A0AAN0RDA9"/>